<dbReference type="KEGG" id="sjv:SJAV_00930"/>
<protein>
    <submittedName>
        <fullName evidence="1">Uncharacterized protein</fullName>
    </submittedName>
</protein>
<dbReference type="AlphaFoldDB" id="A0AAT9GMZ6"/>
<sequence length="128" mass="14628">MSEKINTSKKILSLLLDTFSKKEKERFYRCVINKLYGSFDVYAEKFSMFLADKIEAKGNLIKGRNGNLYIEGNRIIYEIGKVRVLINANENLQSLDPVTLETWILIQVLNLGEGPINVKNIKVSLQSD</sequence>
<accession>A0AAT9GMZ6</accession>
<dbReference type="GeneID" id="92353026"/>
<organism evidence="1">
    <name type="scientific">Sulfurisphaera javensis</name>
    <dbReference type="NCBI Taxonomy" id="2049879"/>
    <lineage>
        <taxon>Archaea</taxon>
        <taxon>Thermoproteota</taxon>
        <taxon>Thermoprotei</taxon>
        <taxon>Sulfolobales</taxon>
        <taxon>Sulfolobaceae</taxon>
        <taxon>Sulfurisphaera</taxon>
    </lineage>
</organism>
<reference evidence="1" key="1">
    <citation type="submission" date="2024-03" db="EMBL/GenBank/DDBJ databases">
        <title>Complete genome sequence of Sulfurisphaera javensis strain KD-1.</title>
        <authorList>
            <person name="Sakai H."/>
            <person name="Nur N."/>
            <person name="Suwanto A."/>
            <person name="Kurosawa N."/>
        </authorList>
    </citation>
    <scope>NUCLEOTIDE SEQUENCE</scope>
    <source>
        <strain evidence="1">KD-1</strain>
    </source>
</reference>
<dbReference type="RefSeq" id="WP_369610398.1">
    <property type="nucleotide sequence ID" value="NZ_AP031322.1"/>
</dbReference>
<evidence type="ECO:0000313" key="1">
    <source>
        <dbReference type="EMBL" id="BFH72149.1"/>
    </source>
</evidence>
<proteinExistence type="predicted"/>
<dbReference type="EMBL" id="AP031322">
    <property type="protein sequence ID" value="BFH72149.1"/>
    <property type="molecule type" value="Genomic_DNA"/>
</dbReference>
<gene>
    <name evidence="1" type="ORF">SJAV_00930</name>
</gene>
<name>A0AAT9GMZ6_9CREN</name>